<reference evidence="1 2" key="1">
    <citation type="submission" date="2015-07" db="EMBL/GenBank/DDBJ databases">
        <authorList>
            <person name="Kim K.M."/>
        </authorList>
    </citation>
    <scope>NUCLEOTIDE SEQUENCE [LARGE SCALE GENOMIC DNA]</scope>
    <source>
        <strain evidence="1 2">KCTC 12363</strain>
    </source>
</reference>
<evidence type="ECO:0000313" key="1">
    <source>
        <dbReference type="EMBL" id="AKP53451.1"/>
    </source>
</evidence>
<dbReference type="Gene3D" id="1.10.1660.10">
    <property type="match status" value="1"/>
</dbReference>
<dbReference type="AlphaFoldDB" id="A0A0H4PG67"/>
<accession>A0A0H4PG67</accession>
<dbReference type="Pfam" id="PF13591">
    <property type="entry name" value="MerR_2"/>
    <property type="match status" value="1"/>
</dbReference>
<gene>
    <name evidence="1" type="ORF">CA2015_4094</name>
</gene>
<dbReference type="KEGG" id="camu:CA2015_4094"/>
<dbReference type="STRING" id="320787.CA2015_4094"/>
<keyword evidence="2" id="KW-1185">Reference proteome</keyword>
<name>A0A0H4PG67_9BACT</name>
<protein>
    <submittedName>
        <fullName evidence="1">MerR family transcriptional regulator</fullName>
    </submittedName>
</protein>
<dbReference type="EMBL" id="CP012040">
    <property type="protein sequence ID" value="AKP53451.1"/>
    <property type="molecule type" value="Genomic_DNA"/>
</dbReference>
<organism evidence="1 2">
    <name type="scientific">Cyclobacterium amurskyense</name>
    <dbReference type="NCBI Taxonomy" id="320787"/>
    <lineage>
        <taxon>Bacteria</taxon>
        <taxon>Pseudomonadati</taxon>
        <taxon>Bacteroidota</taxon>
        <taxon>Cytophagia</taxon>
        <taxon>Cytophagales</taxon>
        <taxon>Cyclobacteriaceae</taxon>
        <taxon>Cyclobacterium</taxon>
    </lineage>
</organism>
<sequence length="98" mass="11705">MYNLSEEHVSLEQFCRSCNIETTFVYSLAEQDLCEIIIIEEKTYVLQEDLPLLERLSRLHYDMEINMEGLYAIAHLQEKIESLKEEVRSLSRKLDRHQ</sequence>
<evidence type="ECO:0000313" key="2">
    <source>
        <dbReference type="Proteomes" id="UP000036520"/>
    </source>
</evidence>
<proteinExistence type="predicted"/>
<dbReference type="RefSeq" id="WP_048643556.1">
    <property type="nucleotide sequence ID" value="NZ_CAXBGM010000072.1"/>
</dbReference>
<dbReference type="Proteomes" id="UP000036520">
    <property type="component" value="Chromosome"/>
</dbReference>